<evidence type="ECO:0000313" key="2">
    <source>
        <dbReference type="Proteomes" id="UP001157138"/>
    </source>
</evidence>
<protein>
    <submittedName>
        <fullName evidence="1">Uncharacterized protein</fullName>
    </submittedName>
</protein>
<evidence type="ECO:0000313" key="1">
    <source>
        <dbReference type="EMBL" id="GLT18715.1"/>
    </source>
</evidence>
<proteinExistence type="predicted"/>
<dbReference type="RefSeq" id="WP_284192615.1">
    <property type="nucleotide sequence ID" value="NZ_BSPW01000053.1"/>
</dbReference>
<accession>A0ABQ6EZN9</accession>
<organism evidence="1 2">
    <name type="scientific">Vibrio zhanjiangensis</name>
    <dbReference type="NCBI Taxonomy" id="1046128"/>
    <lineage>
        <taxon>Bacteria</taxon>
        <taxon>Pseudomonadati</taxon>
        <taxon>Pseudomonadota</taxon>
        <taxon>Gammaproteobacteria</taxon>
        <taxon>Vibrionales</taxon>
        <taxon>Vibrionaceae</taxon>
        <taxon>Vibrio</taxon>
    </lineage>
</organism>
<reference evidence="2" key="1">
    <citation type="journal article" date="2019" name="Int. J. Syst. Evol. Microbiol.">
        <title>The Global Catalogue of Microorganisms (GCM) 10K type strain sequencing project: providing services to taxonomists for standard genome sequencing and annotation.</title>
        <authorList>
            <consortium name="The Broad Institute Genomics Platform"/>
            <consortium name="The Broad Institute Genome Sequencing Center for Infectious Disease"/>
            <person name="Wu L."/>
            <person name="Ma J."/>
        </authorList>
    </citation>
    <scope>NUCLEOTIDE SEQUENCE [LARGE SCALE GENOMIC DNA]</scope>
    <source>
        <strain evidence="2">NBRC 108723</strain>
    </source>
</reference>
<sequence length="79" mass="9373">MSFDAMSVIQSYLEHREGDRIPFNTQEFVDWCQEIEGVNRSLTLSEANEMLKLLNDSHDQIELTHSYFPANNLGWFYYH</sequence>
<name>A0ABQ6EZN9_9VIBR</name>
<gene>
    <name evidence="1" type="ORF">GCM10007938_24960</name>
</gene>
<dbReference type="EMBL" id="BSPW01000053">
    <property type="protein sequence ID" value="GLT18715.1"/>
    <property type="molecule type" value="Genomic_DNA"/>
</dbReference>
<keyword evidence="2" id="KW-1185">Reference proteome</keyword>
<dbReference type="Proteomes" id="UP001157138">
    <property type="component" value="Unassembled WGS sequence"/>
</dbReference>
<comment type="caution">
    <text evidence="1">The sequence shown here is derived from an EMBL/GenBank/DDBJ whole genome shotgun (WGS) entry which is preliminary data.</text>
</comment>